<gene>
    <name evidence="3" type="ordered locus">PB2503_10024</name>
</gene>
<dbReference type="InterPro" id="IPR012338">
    <property type="entry name" value="Beta-lactam/transpept-like"/>
</dbReference>
<feature type="region of interest" description="Disordered" evidence="1">
    <location>
        <begin position="1"/>
        <end position="37"/>
    </location>
</feature>
<dbReference type="InterPro" id="IPR001466">
    <property type="entry name" value="Beta-lactam-related"/>
</dbReference>
<keyword evidence="4" id="KW-1185">Reference proteome</keyword>
<sequence length="372" mass="40602">MGTPTASGADPDGPSDDTPSPDPEPAPQPSPEPAPLEAAENEDLFAPIIAAIEASPVENLLVVFGDEDERLFAYEKGHFPEQETYLTASAAKLLSGATFFRLIEDGVMRLDDRPSAYFDYWTTDPADPRSEITLAHLLGFVSGFHSNPLLSPGCANNPLMTLQECAQKYYEDGLNGDPGGVFDYGPSHFQIAAAMAEQAMGLPYTEIFETVTAAAIGMTDTEFKSPSRQNPKAAGGATSSPVDYEKFLQALLSERFLPNLSAFAEDRTPNARFRGRPKVKSIEGSDWHYSSGAWLECDAPRFTKACAEEAVISSPGAFGWTPWIDLAHGYYGMVAMEEFGVFEQEIGEEGVRLEQELQPLIERALEELRARR</sequence>
<dbReference type="KEGG" id="pbr:PB2503_10024"/>
<dbReference type="Pfam" id="PF00144">
    <property type="entry name" value="Beta-lactamase"/>
    <property type="match status" value="1"/>
</dbReference>
<dbReference type="Gene3D" id="3.40.710.10">
    <property type="entry name" value="DD-peptidase/beta-lactamase superfamily"/>
    <property type="match status" value="1"/>
</dbReference>
<feature type="domain" description="Beta-lactamase-related" evidence="2">
    <location>
        <begin position="63"/>
        <end position="327"/>
    </location>
</feature>
<dbReference type="AlphaFoldDB" id="E0TEW4"/>
<organism evidence="3 4">
    <name type="scientific">Parvularcula bermudensis (strain ATCC BAA-594 / HTCC2503 / KCTC 12087)</name>
    <dbReference type="NCBI Taxonomy" id="314260"/>
    <lineage>
        <taxon>Bacteria</taxon>
        <taxon>Pseudomonadati</taxon>
        <taxon>Pseudomonadota</taxon>
        <taxon>Alphaproteobacteria</taxon>
        <taxon>Parvularculales</taxon>
        <taxon>Parvularculaceae</taxon>
        <taxon>Parvularcula</taxon>
    </lineage>
</organism>
<dbReference type="PANTHER" id="PTHR43283">
    <property type="entry name" value="BETA-LACTAMASE-RELATED"/>
    <property type="match status" value="1"/>
</dbReference>
<feature type="compositionally biased region" description="Low complexity" evidence="1">
    <location>
        <begin position="1"/>
        <end position="18"/>
    </location>
</feature>
<reference evidence="3 4" key="2">
    <citation type="journal article" date="2011" name="J. Bacteriol.">
        <title>Complete genome sequence of strain HTCC2503T of Parvularcula bermudensis, the type species of the order "Parvularculales" in the class Alphaproteobacteria.</title>
        <authorList>
            <person name="Oh H.M."/>
            <person name="Kang I."/>
            <person name="Vergin K.L."/>
            <person name="Kang D."/>
            <person name="Rhee K.H."/>
            <person name="Giovannoni S.J."/>
            <person name="Cho J.C."/>
        </authorList>
    </citation>
    <scope>NUCLEOTIDE SEQUENCE [LARGE SCALE GENOMIC DNA]</scope>
    <source>
        <strain evidence="4">ATCC BAA-594 / HTCC2503 / KCTC 12087</strain>
    </source>
</reference>
<evidence type="ECO:0000313" key="3">
    <source>
        <dbReference type="EMBL" id="ADM10057.1"/>
    </source>
</evidence>
<dbReference type="STRING" id="314260.PB2503_10024"/>
<dbReference type="HOGENOM" id="CLU_058031_0_0_5"/>
<proteinExistence type="predicted"/>
<protein>
    <recommendedName>
        <fullName evidence="2">Beta-lactamase-related domain-containing protein</fullName>
    </recommendedName>
</protein>
<dbReference type="SUPFAM" id="SSF56601">
    <property type="entry name" value="beta-lactamase/transpeptidase-like"/>
    <property type="match status" value="1"/>
</dbReference>
<dbReference type="Proteomes" id="UP000001302">
    <property type="component" value="Chromosome"/>
</dbReference>
<feature type="compositionally biased region" description="Pro residues" evidence="1">
    <location>
        <begin position="20"/>
        <end position="34"/>
    </location>
</feature>
<name>E0TEW4_PARBH</name>
<evidence type="ECO:0000256" key="1">
    <source>
        <dbReference type="SAM" id="MobiDB-lite"/>
    </source>
</evidence>
<dbReference type="InterPro" id="IPR050789">
    <property type="entry name" value="Diverse_Enzym_Activities"/>
</dbReference>
<dbReference type="eggNOG" id="COG1680">
    <property type="taxonomic scope" value="Bacteria"/>
</dbReference>
<dbReference type="PANTHER" id="PTHR43283:SF3">
    <property type="entry name" value="BETA-LACTAMASE FAMILY PROTEIN (AFU_ORTHOLOGUE AFUA_5G07500)"/>
    <property type="match status" value="1"/>
</dbReference>
<reference evidence="4" key="1">
    <citation type="submission" date="2010-08" db="EMBL/GenBank/DDBJ databases">
        <title>Genome sequence of Parvularcula bermudensis HTCC2503.</title>
        <authorList>
            <person name="Kang D.-M."/>
            <person name="Oh H.-M."/>
            <person name="Cho J.-C."/>
        </authorList>
    </citation>
    <scope>NUCLEOTIDE SEQUENCE [LARGE SCALE GENOMIC DNA]</scope>
    <source>
        <strain evidence="4">ATCC BAA-594 / HTCC2503 / KCTC 12087</strain>
    </source>
</reference>
<evidence type="ECO:0000259" key="2">
    <source>
        <dbReference type="Pfam" id="PF00144"/>
    </source>
</evidence>
<accession>E0TEW4</accession>
<evidence type="ECO:0000313" key="4">
    <source>
        <dbReference type="Proteomes" id="UP000001302"/>
    </source>
</evidence>
<dbReference type="EMBL" id="CP002156">
    <property type="protein sequence ID" value="ADM10057.1"/>
    <property type="molecule type" value="Genomic_DNA"/>
</dbReference>